<gene>
    <name evidence="16" type="ORF">A1Q1_07318</name>
</gene>
<feature type="compositionally biased region" description="Low complexity" evidence="14">
    <location>
        <begin position="39"/>
        <end position="54"/>
    </location>
</feature>
<dbReference type="GeneID" id="25990830"/>
<evidence type="ECO:0000256" key="11">
    <source>
        <dbReference type="ARBA" id="ARBA00023204"/>
    </source>
</evidence>
<dbReference type="GO" id="GO:0046872">
    <property type="term" value="F:metal ion binding"/>
    <property type="evidence" value="ECO:0007669"/>
    <property type="project" value="UniProtKB-UniRule"/>
</dbReference>
<keyword evidence="11" id="KW-0234">DNA repair</keyword>
<reference evidence="16 17" key="1">
    <citation type="journal article" date="2012" name="Eukaryot. Cell">
        <title>Draft genome sequence of CBS 2479, the standard type strain of Trichosporon asahii.</title>
        <authorList>
            <person name="Yang R.Y."/>
            <person name="Li H.T."/>
            <person name="Zhu H."/>
            <person name="Zhou G.P."/>
            <person name="Wang M."/>
            <person name="Wang L."/>
        </authorList>
    </citation>
    <scope>NUCLEOTIDE SEQUENCE [LARGE SCALE GENOMIC DNA]</scope>
    <source>
        <strain evidence="17">ATCC 90039 / CBS 2479 / JCM 2466 / KCTC 7840 / NCYC 2677 / UAMH 7654</strain>
    </source>
</reference>
<evidence type="ECO:0000256" key="8">
    <source>
        <dbReference type="ARBA" id="ARBA00022801"/>
    </source>
</evidence>
<organism evidence="16 17">
    <name type="scientific">Trichosporon asahii var. asahii (strain ATCC 90039 / CBS 2479 / JCM 2466 / KCTC 7840 / NBRC 103889/ NCYC 2677 / UAMH 7654)</name>
    <name type="common">Yeast</name>
    <dbReference type="NCBI Taxonomy" id="1186058"/>
    <lineage>
        <taxon>Eukaryota</taxon>
        <taxon>Fungi</taxon>
        <taxon>Dikarya</taxon>
        <taxon>Basidiomycota</taxon>
        <taxon>Agaricomycotina</taxon>
        <taxon>Tremellomycetes</taxon>
        <taxon>Trichosporonales</taxon>
        <taxon>Trichosporonaceae</taxon>
        <taxon>Trichosporon</taxon>
    </lineage>
</organism>
<evidence type="ECO:0000256" key="4">
    <source>
        <dbReference type="ARBA" id="ARBA00022023"/>
    </source>
</evidence>
<comment type="similarity">
    <text evidence="2 13">Belongs to the Nth/MutY family.</text>
</comment>
<dbReference type="GO" id="GO:0032357">
    <property type="term" value="F:oxidized purine DNA binding"/>
    <property type="evidence" value="ECO:0007669"/>
    <property type="project" value="TreeGrafter"/>
</dbReference>
<dbReference type="KEGG" id="tasa:A1Q1_07318"/>
<comment type="function">
    <text evidence="13">Adenine glycosylase active on G-A mispairs.</text>
</comment>
<evidence type="ECO:0000256" key="1">
    <source>
        <dbReference type="ARBA" id="ARBA00000843"/>
    </source>
</evidence>
<keyword evidence="12 13" id="KW-0326">Glycosidase</keyword>
<evidence type="ECO:0000256" key="13">
    <source>
        <dbReference type="RuleBase" id="RU365096"/>
    </source>
</evidence>
<dbReference type="GO" id="GO:0035485">
    <property type="term" value="F:adenine/guanine mispair binding"/>
    <property type="evidence" value="ECO:0007669"/>
    <property type="project" value="TreeGrafter"/>
</dbReference>
<dbReference type="Gene3D" id="1.10.1670.10">
    <property type="entry name" value="Helix-hairpin-Helix base-excision DNA repair enzymes (C-terminal)"/>
    <property type="match status" value="1"/>
</dbReference>
<dbReference type="InterPro" id="IPR023170">
    <property type="entry name" value="HhH_base_excis_C"/>
</dbReference>
<dbReference type="Pfam" id="PF14815">
    <property type="entry name" value="NUDIX_4"/>
    <property type="match status" value="1"/>
</dbReference>
<dbReference type="GO" id="GO:0034039">
    <property type="term" value="F:8-oxo-7,8-dihydroguanine DNA N-glycosylase activity"/>
    <property type="evidence" value="ECO:0007669"/>
    <property type="project" value="TreeGrafter"/>
</dbReference>
<dbReference type="SUPFAM" id="SSF48150">
    <property type="entry name" value="DNA-glycosylase"/>
    <property type="match status" value="1"/>
</dbReference>
<feature type="domain" description="HhH-GPD" evidence="15">
    <location>
        <begin position="128"/>
        <end position="270"/>
    </location>
</feature>
<dbReference type="Proteomes" id="UP000002748">
    <property type="component" value="Unassembled WGS sequence"/>
</dbReference>
<feature type="compositionally biased region" description="Polar residues" evidence="14">
    <location>
        <begin position="20"/>
        <end position="32"/>
    </location>
</feature>
<comment type="catalytic activity">
    <reaction evidence="1 13">
        <text>Hydrolyzes free adenine bases from 7,8-dihydro-8-oxoguanine:adenine mismatched double-stranded DNA, leaving an apurinic site.</text>
        <dbReference type="EC" id="3.2.2.31"/>
    </reaction>
</comment>
<keyword evidence="9 13" id="KW-0408">Iron</keyword>
<dbReference type="VEuPathDB" id="FungiDB:A1Q1_07318"/>
<proteinExistence type="inferred from homology"/>
<dbReference type="GO" id="GO:0006298">
    <property type="term" value="P:mismatch repair"/>
    <property type="evidence" value="ECO:0007669"/>
    <property type="project" value="TreeGrafter"/>
</dbReference>
<dbReference type="CDD" id="cd03431">
    <property type="entry name" value="NUDIX_DNA_Glycosylase_C-MutY"/>
    <property type="match status" value="1"/>
</dbReference>
<protein>
    <recommendedName>
        <fullName evidence="4 13">Adenine DNA glycosylase</fullName>
        <ecNumber evidence="3 13">3.2.2.31</ecNumber>
    </recommendedName>
</protein>
<feature type="region of interest" description="Disordered" evidence="14">
    <location>
        <begin position="465"/>
        <end position="510"/>
    </location>
</feature>
<dbReference type="InterPro" id="IPR044298">
    <property type="entry name" value="MIG/MutY"/>
</dbReference>
<feature type="compositionally biased region" description="Basic residues" evidence="14">
    <location>
        <begin position="472"/>
        <end position="490"/>
    </location>
</feature>
<dbReference type="PANTHER" id="PTHR42944:SF1">
    <property type="entry name" value="ADENINE DNA GLYCOSYLASE"/>
    <property type="match status" value="1"/>
</dbReference>
<keyword evidence="7 13" id="KW-0227">DNA damage</keyword>
<dbReference type="InterPro" id="IPR003265">
    <property type="entry name" value="HhH-GPD_domain"/>
</dbReference>
<dbReference type="GO" id="GO:0051539">
    <property type="term" value="F:4 iron, 4 sulfur cluster binding"/>
    <property type="evidence" value="ECO:0007669"/>
    <property type="project" value="UniProtKB-UniRule"/>
</dbReference>
<dbReference type="OrthoDB" id="10248838at2759"/>
<sequence>MPPRKRTRASVSAKREPSLLSDSEISVISVASSDFKPGSASSAASEPESAYESTPEPEPKPKKRKATGPAREKKPTIPVGDIEDGPVVARPHGKSYHDIGDVVANQDALLEWFESVRPEAKGQRAYETQVATVIAYWERWMERWPTIADLAMADIEDVNAAWRGLGYYRRAKSLLDGAKAVMANPGFKGVGRYTAGAIASMAYGVRTPIVDGNVHRVLTRLLALHAPQTAPATIRSLWDKAEALVDALPKGLGKGIAGDWNQGLMELGATVCRPTGPDCSGCPLQTACHAYAEEGEECDLCAPIPGTGDTIPSVTVFPMRKEKKASRVEHEAVCITEWAGPERRWLFIKRPEKGLLAGLFEPPTIPINPAADKLAAALEGLDGLLGTPTRELGTLSHTEVAAVPHIFSHIDMTYHVQHLVLECEAQPPTPERGVWLTADEVEKANVGTGVKKVWAAAYGAWGKTERTGKAATKAKPKPKAKAAPKRKAPKIKSENGKVVRKVMMPIMPQK</sequence>
<evidence type="ECO:0000313" key="16">
    <source>
        <dbReference type="EMBL" id="EJT51346.1"/>
    </source>
</evidence>
<dbReference type="RefSeq" id="XP_014183029.1">
    <property type="nucleotide sequence ID" value="XM_014327554.1"/>
</dbReference>
<dbReference type="InterPro" id="IPR015797">
    <property type="entry name" value="NUDIX_hydrolase-like_dom_sf"/>
</dbReference>
<keyword evidence="5" id="KW-0004">4Fe-4S</keyword>
<dbReference type="EMBL" id="ALBS01000057">
    <property type="protein sequence ID" value="EJT51346.1"/>
    <property type="molecule type" value="Genomic_DNA"/>
</dbReference>
<dbReference type="AlphaFoldDB" id="J5TKE4"/>
<dbReference type="SMART" id="SM00478">
    <property type="entry name" value="ENDO3c"/>
    <property type="match status" value="1"/>
</dbReference>
<evidence type="ECO:0000259" key="15">
    <source>
        <dbReference type="SMART" id="SM00478"/>
    </source>
</evidence>
<comment type="cofactor">
    <cofactor evidence="13">
        <name>[4Fe-4S] cluster</name>
        <dbReference type="ChEBI" id="CHEBI:49883"/>
    </cofactor>
    <text evidence="13">Binds 1 [4Fe-4S] cluster.</text>
</comment>
<dbReference type="GO" id="GO:0005634">
    <property type="term" value="C:nucleus"/>
    <property type="evidence" value="ECO:0007669"/>
    <property type="project" value="TreeGrafter"/>
</dbReference>
<dbReference type="Gene3D" id="1.10.340.30">
    <property type="entry name" value="Hypothetical protein, domain 2"/>
    <property type="match status" value="1"/>
</dbReference>
<evidence type="ECO:0000256" key="14">
    <source>
        <dbReference type="SAM" id="MobiDB-lite"/>
    </source>
</evidence>
<keyword evidence="6" id="KW-0479">Metal-binding</keyword>
<dbReference type="GO" id="GO:0000701">
    <property type="term" value="F:purine-specific mismatch base pair DNA N-glycosylase activity"/>
    <property type="evidence" value="ECO:0007669"/>
    <property type="project" value="UniProtKB-EC"/>
</dbReference>
<dbReference type="InterPro" id="IPR011257">
    <property type="entry name" value="DNA_glycosylase"/>
</dbReference>
<dbReference type="Pfam" id="PF00730">
    <property type="entry name" value="HhH-GPD"/>
    <property type="match status" value="1"/>
</dbReference>
<evidence type="ECO:0000256" key="3">
    <source>
        <dbReference type="ARBA" id="ARBA00012045"/>
    </source>
</evidence>
<evidence type="ECO:0000256" key="5">
    <source>
        <dbReference type="ARBA" id="ARBA00022485"/>
    </source>
</evidence>
<evidence type="ECO:0000256" key="7">
    <source>
        <dbReference type="ARBA" id="ARBA00022763"/>
    </source>
</evidence>
<keyword evidence="8" id="KW-0378">Hydrolase</keyword>
<dbReference type="EC" id="3.2.2.31" evidence="3 13"/>
<dbReference type="GO" id="GO:0006285">
    <property type="term" value="P:base-excision repair, AP site formation"/>
    <property type="evidence" value="ECO:0007669"/>
    <property type="project" value="UniProtKB-ARBA"/>
</dbReference>
<evidence type="ECO:0000256" key="12">
    <source>
        <dbReference type="ARBA" id="ARBA00023295"/>
    </source>
</evidence>
<evidence type="ECO:0000256" key="2">
    <source>
        <dbReference type="ARBA" id="ARBA00008343"/>
    </source>
</evidence>
<comment type="caution">
    <text evidence="16">The sequence shown here is derived from an EMBL/GenBank/DDBJ whole genome shotgun (WGS) entry which is preliminary data.</text>
</comment>
<evidence type="ECO:0000256" key="10">
    <source>
        <dbReference type="ARBA" id="ARBA00023014"/>
    </source>
</evidence>
<dbReference type="Gene3D" id="3.90.79.10">
    <property type="entry name" value="Nucleoside Triphosphate Pyrophosphohydrolase"/>
    <property type="match status" value="1"/>
</dbReference>
<dbReference type="HOGENOM" id="CLU_012862_0_0_1"/>
<name>J5TKE4_TRIAS</name>
<dbReference type="PANTHER" id="PTHR42944">
    <property type="entry name" value="ADENINE DNA GLYCOSYLASE"/>
    <property type="match status" value="1"/>
</dbReference>
<keyword evidence="10" id="KW-0411">Iron-sulfur</keyword>
<evidence type="ECO:0000313" key="17">
    <source>
        <dbReference type="Proteomes" id="UP000002748"/>
    </source>
</evidence>
<dbReference type="InterPro" id="IPR029119">
    <property type="entry name" value="MutY_C"/>
</dbReference>
<dbReference type="CDD" id="cd00056">
    <property type="entry name" value="ENDO3c"/>
    <property type="match status" value="1"/>
</dbReference>
<accession>J5TKE4</accession>
<dbReference type="SUPFAM" id="SSF55811">
    <property type="entry name" value="Nudix"/>
    <property type="match status" value="1"/>
</dbReference>
<evidence type="ECO:0000256" key="6">
    <source>
        <dbReference type="ARBA" id="ARBA00022723"/>
    </source>
</evidence>
<evidence type="ECO:0000256" key="9">
    <source>
        <dbReference type="ARBA" id="ARBA00023004"/>
    </source>
</evidence>
<feature type="region of interest" description="Disordered" evidence="14">
    <location>
        <begin position="1"/>
        <end position="86"/>
    </location>
</feature>